<dbReference type="InterPro" id="IPR015915">
    <property type="entry name" value="Kelch-typ_b-propeller"/>
</dbReference>
<dbReference type="Proteomes" id="UP001147830">
    <property type="component" value="Unassembled WGS sequence"/>
</dbReference>
<dbReference type="SUPFAM" id="SSF63825">
    <property type="entry name" value="YWTD domain"/>
    <property type="match status" value="1"/>
</dbReference>
<comment type="caution">
    <text evidence="1">The sequence shown here is derived from an EMBL/GenBank/DDBJ whole genome shotgun (WGS) entry which is preliminary data.</text>
</comment>
<accession>A0A9X2WCY6</accession>
<reference evidence="1" key="1">
    <citation type="journal article" date="2022" name="Front. Microbiol.">
        <title>Genome-based taxonomic rearrangement of Oceanobacter-related bacteria including the description of Thalassolituus hydrocarbonoclasticus sp. nov. and Thalassolituus pacificus sp. nov. and emended description of the genus Thalassolituus.</title>
        <authorList>
            <person name="Dong C."/>
            <person name="Wei L."/>
            <person name="Wang J."/>
            <person name="Lai Q."/>
            <person name="Huang Z."/>
            <person name="Shao Z."/>
        </authorList>
    </citation>
    <scope>NUCLEOTIDE SEQUENCE</scope>
    <source>
        <strain evidence="1">59MF3M-4</strain>
    </source>
</reference>
<keyword evidence="2" id="KW-1185">Reference proteome</keyword>
<dbReference type="PROSITE" id="PS51257">
    <property type="entry name" value="PROKAR_LIPOPROTEIN"/>
    <property type="match status" value="1"/>
</dbReference>
<dbReference type="RefSeq" id="WP_260975024.1">
    <property type="nucleotide sequence ID" value="NZ_JAOANI010000012.1"/>
</dbReference>
<name>A0A9X2WCY6_9GAMM</name>
<reference evidence="1" key="2">
    <citation type="submission" date="2022-08" db="EMBL/GenBank/DDBJ databases">
        <authorList>
            <person name="Dong C."/>
        </authorList>
    </citation>
    <scope>NUCLEOTIDE SEQUENCE</scope>
    <source>
        <strain evidence="1">59MF3M-4</strain>
    </source>
</reference>
<sequence length="393" mass="43202">MKNYSFILLASALLAGCFGDDDKKSTPLTEGSYAVQTVAADYTSSSVVTGNILGERSVSQTILVKDKSDFTVNTYGKYLYHIGRYNTDSIARYDSTNSLNVAQWEYSTNDNGAEKSNPYKIVHVSDDKAYVIRYGAKTVWQINPQAETSDQLVVDTIDLSAYNYPDSDFPRMSEAAFYNDKLFVVMQRLDAAYKPQTAYVAVIDTADNTEIDTDPNTSGLKGIPLSVTNPISAEADNGYLYIAGRGNFGSDTGGLEKIDMTTFASSNIINNTTFTSLNNTETNTYFHITDVALASDQHGYVTVNIEKNYDTLSSKVYEFNPTSKTIGQSLNMTSLNEVIISDIAIDTNQRLWVGVSNKTNPGIVVIDTDTNTQSGNRIELQMPPKSINFLSIN</sequence>
<proteinExistence type="predicted"/>
<evidence type="ECO:0000313" key="1">
    <source>
        <dbReference type="EMBL" id="MCT7358102.1"/>
    </source>
</evidence>
<dbReference type="Gene3D" id="2.120.10.80">
    <property type="entry name" value="Kelch-type beta propeller"/>
    <property type="match status" value="1"/>
</dbReference>
<dbReference type="EMBL" id="JAOANI010000012">
    <property type="protein sequence ID" value="MCT7358102.1"/>
    <property type="molecule type" value="Genomic_DNA"/>
</dbReference>
<organism evidence="1 2">
    <name type="scientific">Thalassolituus pacificus</name>
    <dbReference type="NCBI Taxonomy" id="2975440"/>
    <lineage>
        <taxon>Bacteria</taxon>
        <taxon>Pseudomonadati</taxon>
        <taxon>Pseudomonadota</taxon>
        <taxon>Gammaproteobacteria</taxon>
        <taxon>Oceanospirillales</taxon>
        <taxon>Oceanospirillaceae</taxon>
        <taxon>Thalassolituus</taxon>
    </lineage>
</organism>
<evidence type="ECO:0000313" key="2">
    <source>
        <dbReference type="Proteomes" id="UP001147830"/>
    </source>
</evidence>
<dbReference type="AlphaFoldDB" id="A0A9X2WCY6"/>
<protein>
    <submittedName>
        <fullName evidence="1">Uncharacterized protein</fullName>
    </submittedName>
</protein>
<gene>
    <name evidence="1" type="ORF">NYR02_03580</name>
</gene>